<gene>
    <name evidence="4" type="ORF">FRUB_09554</name>
</gene>
<dbReference type="InterPro" id="IPR013517">
    <property type="entry name" value="FG-GAP"/>
</dbReference>
<dbReference type="SMART" id="SM00191">
    <property type="entry name" value="Int_alpha"/>
    <property type="match status" value="5"/>
</dbReference>
<keyword evidence="5" id="KW-1185">Reference proteome</keyword>
<dbReference type="SUPFAM" id="SSF49313">
    <property type="entry name" value="Cadherin-like"/>
    <property type="match status" value="5"/>
</dbReference>
<dbReference type="Gene3D" id="2.60.40.10">
    <property type="entry name" value="Immunoglobulins"/>
    <property type="match status" value="7"/>
</dbReference>
<reference evidence="5" key="1">
    <citation type="submission" date="2017-06" db="EMBL/GenBank/DDBJ databases">
        <title>Genome analysis of Fimbriiglobus ruber SP5, the first member of the order Planctomycetales with confirmed chitinolytic capability.</title>
        <authorList>
            <person name="Ravin N.V."/>
            <person name="Rakitin A.L."/>
            <person name="Ivanova A.A."/>
            <person name="Beletsky A.V."/>
            <person name="Kulichevskaya I.S."/>
            <person name="Mardanov A.V."/>
            <person name="Dedysh S.N."/>
        </authorList>
    </citation>
    <scope>NUCLEOTIDE SEQUENCE [LARGE SCALE GENOMIC DNA]</scope>
    <source>
        <strain evidence="5">SP5</strain>
    </source>
</reference>
<organism evidence="4 5">
    <name type="scientific">Fimbriiglobus ruber</name>
    <dbReference type="NCBI Taxonomy" id="1908690"/>
    <lineage>
        <taxon>Bacteria</taxon>
        <taxon>Pseudomonadati</taxon>
        <taxon>Planctomycetota</taxon>
        <taxon>Planctomycetia</taxon>
        <taxon>Gemmatales</taxon>
        <taxon>Gemmataceae</taxon>
        <taxon>Fimbriiglobus</taxon>
    </lineage>
</organism>
<dbReference type="InterPro" id="IPR024881">
    <property type="entry name" value="Tip"/>
</dbReference>
<evidence type="ECO:0000313" key="5">
    <source>
        <dbReference type="Proteomes" id="UP000214646"/>
    </source>
</evidence>
<dbReference type="PANTHER" id="PTHR13412">
    <property type="entry name" value="T-CELL IMMUNOMODULATORY PROTEIN HOMOLOG"/>
    <property type="match status" value="1"/>
</dbReference>
<dbReference type="InterPro" id="IPR013519">
    <property type="entry name" value="Int_alpha_beta-p"/>
</dbReference>
<dbReference type="InterPro" id="IPR013783">
    <property type="entry name" value="Ig-like_fold"/>
</dbReference>
<sequence>MTIAASNGVSPDATQAFTLTVGEPPTITSAATTTLTVDTAGTFTVTTEHGFPAATTLTETGALPTGVTFHDNGDGTATLAGVPATGTGGTYTLTVTAADGVTPDATQTFTLTVDEPPTITSANTTTFSVGIAGTFTVTSTGFPTATLTESGALPTGVTFRDNGDGTATLAGTTPDDSGGPFTVDVTADNGLGTVTQTFTLDVDEAPTITSAATDTLTVGTAGTFLVATVGFPNTAITETGALPAGITFVDDGDEVATLAGTPAVGTGGTYHFTITATNGVAPDATQTFTLTVNEPPTITSADTTALTVGTAGTFTVTTAHDFPAATTLTETGALPSGVTFHDNGDGTATLAGTPAAGTGGTFALTVTAANGVTPDATQTFTLTIDEAPTITSAATTTFTTGAAGTFTVTIAHDFPAATTLTETGALPAGVTFHDNGDGTATLAGTPATGAGGTYTLTITAANGVTPDATQTFTLTADEPPTITSAATTTFTTSTAGTFTVTTGHDFPAATLSESGTLPSGVTFVDIGDGTAALAGTPTAGTEGTYTLTVTAVNGVTPDATQTFTLTVDATPVFTSTAITTTNRIGTASSATLSASGFPAPTFSVASGQLPTGLTLNPNTGAITGTPTTAGTFTGTFAATNSAGTADQPFTFTISPSQLNQNAVSVFAISGSTTSTPLNADGSSAGTPASPFWATGTRTAVADVTGDGTPDQVIGSGPGIRATVVVVNGTTGATVMTIHPFEDSFTGGVFVAAADVNGDGVADIAVSADVTGGARVQVYDGKTGKLLADFLGIADPGFRGGARVAFGDVNGDGTPDLIVSAGTGGGPRIAIFDGKTLEPGQTPTRLVSDFFAFEPTLRDGAYVSAGDVNGDGKADLIFGGGPTGGPRVLIVDGSVLLSSQGQTLTPLADFFAGDSTLRAGAVVTAKDLDGDNKEDLVVAVPQTNGTAEVFSYLGKDMTPGTTPPVFKQYGPVDDPLGVYVG</sequence>
<keyword evidence="1" id="KW-0732">Signal</keyword>
<dbReference type="GO" id="GO:0005509">
    <property type="term" value="F:calcium ion binding"/>
    <property type="evidence" value="ECO:0007669"/>
    <property type="project" value="InterPro"/>
</dbReference>
<dbReference type="Pfam" id="PF13517">
    <property type="entry name" value="FG-GAP_3"/>
    <property type="match status" value="1"/>
</dbReference>
<keyword evidence="3" id="KW-0325">Glycoprotein</keyword>
<keyword evidence="2" id="KW-0677">Repeat</keyword>
<dbReference type="SUPFAM" id="SSF69318">
    <property type="entry name" value="Integrin alpha N-terminal domain"/>
    <property type="match status" value="2"/>
</dbReference>
<name>A0A225CZN4_9BACT</name>
<dbReference type="InterPro" id="IPR015919">
    <property type="entry name" value="Cadherin-like_sf"/>
</dbReference>
<dbReference type="AlphaFoldDB" id="A0A225CZN4"/>
<evidence type="ECO:0000256" key="3">
    <source>
        <dbReference type="ARBA" id="ARBA00023180"/>
    </source>
</evidence>
<proteinExistence type="predicted"/>
<dbReference type="PANTHER" id="PTHR13412:SF0">
    <property type="entry name" value="T-CELL IMMUNOMODULATORY PROTEIN"/>
    <property type="match status" value="1"/>
</dbReference>
<dbReference type="OrthoDB" id="243895at2"/>
<evidence type="ECO:0000256" key="2">
    <source>
        <dbReference type="ARBA" id="ARBA00022737"/>
    </source>
</evidence>
<accession>A0A225CZN4</accession>
<dbReference type="Gene3D" id="2.130.10.130">
    <property type="entry name" value="Integrin alpha, N-terminal"/>
    <property type="match status" value="2"/>
</dbReference>
<protein>
    <submittedName>
        <fullName evidence="4">Biofilm-associated protein</fullName>
    </submittedName>
</protein>
<dbReference type="InterPro" id="IPR028994">
    <property type="entry name" value="Integrin_alpha_N"/>
</dbReference>
<dbReference type="EMBL" id="NIDE01000019">
    <property type="protein sequence ID" value="OWK34712.1"/>
    <property type="molecule type" value="Genomic_DNA"/>
</dbReference>
<dbReference type="Proteomes" id="UP000214646">
    <property type="component" value="Unassembled WGS sequence"/>
</dbReference>
<dbReference type="Pfam" id="PF05345">
    <property type="entry name" value="He_PIG"/>
    <property type="match status" value="6"/>
</dbReference>
<evidence type="ECO:0000256" key="1">
    <source>
        <dbReference type="ARBA" id="ARBA00022729"/>
    </source>
</evidence>
<dbReference type="GO" id="GO:0016020">
    <property type="term" value="C:membrane"/>
    <property type="evidence" value="ECO:0007669"/>
    <property type="project" value="InterPro"/>
</dbReference>
<evidence type="ECO:0000313" key="4">
    <source>
        <dbReference type="EMBL" id="OWK34712.1"/>
    </source>
</evidence>
<comment type="caution">
    <text evidence="4">The sequence shown here is derived from an EMBL/GenBank/DDBJ whole genome shotgun (WGS) entry which is preliminary data.</text>
</comment>